<evidence type="ECO:0000313" key="2">
    <source>
        <dbReference type="Proteomes" id="UP000663850"/>
    </source>
</evidence>
<accession>A0A8H3DB80</accession>
<name>A0A8H3DB80_9AGAM</name>
<dbReference type="Proteomes" id="UP000663850">
    <property type="component" value="Unassembled WGS sequence"/>
</dbReference>
<proteinExistence type="predicted"/>
<dbReference type="AlphaFoldDB" id="A0A8H3DB80"/>
<evidence type="ECO:0000313" key="1">
    <source>
        <dbReference type="EMBL" id="CAE6518273.1"/>
    </source>
</evidence>
<gene>
    <name evidence="1" type="ORF">RDB_LOCUS114877</name>
</gene>
<sequence length="138" mass="14903">MSSEHEFDPALEQTLNRILGTVDPNEDIPDHVLEQLSAALGSDVGGEPIKWSHASAVLSTGQLKLAEILVPQPKGMFKADGPEPYHIPIPGVLALHGSLQYQTVYLSQMISHRLVILTVAPGMGGRQSSIVCLSECFY</sequence>
<organism evidence="1 2">
    <name type="scientific">Rhizoctonia solani</name>
    <dbReference type="NCBI Taxonomy" id="456999"/>
    <lineage>
        <taxon>Eukaryota</taxon>
        <taxon>Fungi</taxon>
        <taxon>Dikarya</taxon>
        <taxon>Basidiomycota</taxon>
        <taxon>Agaricomycotina</taxon>
        <taxon>Agaricomycetes</taxon>
        <taxon>Cantharellales</taxon>
        <taxon>Ceratobasidiaceae</taxon>
        <taxon>Rhizoctonia</taxon>
    </lineage>
</organism>
<reference evidence="1" key="1">
    <citation type="submission" date="2021-01" db="EMBL/GenBank/DDBJ databases">
        <authorList>
            <person name="Kaushik A."/>
        </authorList>
    </citation>
    <scope>NUCLEOTIDE SEQUENCE</scope>
    <source>
        <strain evidence="1">Type strain: AG8-Rh-89/</strain>
    </source>
</reference>
<comment type="caution">
    <text evidence="1">The sequence shown here is derived from an EMBL/GenBank/DDBJ whole genome shotgun (WGS) entry which is preliminary data.</text>
</comment>
<dbReference type="EMBL" id="CAJMWZ010006213">
    <property type="protein sequence ID" value="CAE6518273.1"/>
    <property type="molecule type" value="Genomic_DNA"/>
</dbReference>
<protein>
    <submittedName>
        <fullName evidence="1">Uncharacterized protein</fullName>
    </submittedName>
</protein>